<feature type="domain" description="Phage capsid-like C-terminal" evidence="1">
    <location>
        <begin position="89"/>
        <end position="292"/>
    </location>
</feature>
<protein>
    <recommendedName>
        <fullName evidence="1">Phage capsid-like C-terminal domain-containing protein</fullName>
    </recommendedName>
</protein>
<keyword evidence="3" id="KW-1185">Reference proteome</keyword>
<name>A0A9N8X2L0_9BURK</name>
<reference evidence="2" key="1">
    <citation type="submission" date="2021-04" db="EMBL/GenBank/DDBJ databases">
        <authorList>
            <person name="Vanwijnsberghe S."/>
        </authorList>
    </citation>
    <scope>NUCLEOTIDE SEQUENCE</scope>
    <source>
        <strain evidence="2">LMG 31841</strain>
    </source>
</reference>
<evidence type="ECO:0000313" key="3">
    <source>
        <dbReference type="Proteomes" id="UP000789704"/>
    </source>
</evidence>
<gene>
    <name evidence="2" type="ORF">LMG31841_03479</name>
</gene>
<dbReference type="Proteomes" id="UP000789704">
    <property type="component" value="Unassembled WGS sequence"/>
</dbReference>
<dbReference type="SUPFAM" id="SSF56563">
    <property type="entry name" value="Major capsid protein gp5"/>
    <property type="match status" value="1"/>
</dbReference>
<sequence length="352" mass="36254">MRTERLEAARALACVARSRGDLTAALSLARATWGDETPGSAARILKDALISSTSIGISTGDADATQWVTAYNAMIDSAKSPGVLDQIQKISPFVTANPNEPVLISDVPPDAQWRPEGGLIVVSNASFKIARIGIRSLGGILLFTVESVRILGNENVRALSASIADSIGAAESYALTNPDGDGSDGVTPQSLTYGAPQIASTGTDAASIQADVGSMLGQFSGNLGASAWVMNPQTCVRLAMLGNAIGSADLSIAGGAWLGLPVVVNRGVDPSTITLVDPSGVVLVSDPAVFDVATEGTVSVTDDDGTVLETHSLWQENLYATKFVRSINWQAAPGRVVALTGMAWPDSDGGTT</sequence>
<dbReference type="EMBL" id="CAJQZC010000006">
    <property type="protein sequence ID" value="CAG4905716.1"/>
    <property type="molecule type" value="Genomic_DNA"/>
</dbReference>
<evidence type="ECO:0000259" key="1">
    <source>
        <dbReference type="Pfam" id="PF05065"/>
    </source>
</evidence>
<comment type="caution">
    <text evidence="2">The sequence shown here is derived from an EMBL/GenBank/DDBJ whole genome shotgun (WGS) entry which is preliminary data.</text>
</comment>
<dbReference type="InterPro" id="IPR054612">
    <property type="entry name" value="Phage_capsid-like_C"/>
</dbReference>
<proteinExistence type="predicted"/>
<accession>A0A9N8X2L0</accession>
<dbReference type="Pfam" id="PF05065">
    <property type="entry name" value="Phage_capsid"/>
    <property type="match status" value="1"/>
</dbReference>
<dbReference type="AlphaFoldDB" id="A0A9N8X2L0"/>
<dbReference type="RefSeq" id="WP_228879182.1">
    <property type="nucleotide sequence ID" value="NZ_CAJQZC010000006.1"/>
</dbReference>
<evidence type="ECO:0000313" key="2">
    <source>
        <dbReference type="EMBL" id="CAG4905716.1"/>
    </source>
</evidence>
<organism evidence="2 3">
    <name type="scientific">Paraburkholderia saeva</name>
    <dbReference type="NCBI Taxonomy" id="2777537"/>
    <lineage>
        <taxon>Bacteria</taxon>
        <taxon>Pseudomonadati</taxon>
        <taxon>Pseudomonadota</taxon>
        <taxon>Betaproteobacteria</taxon>
        <taxon>Burkholderiales</taxon>
        <taxon>Burkholderiaceae</taxon>
        <taxon>Paraburkholderia</taxon>
    </lineage>
</organism>